<name>A0A1G9Z6Y9_9EURY</name>
<protein>
    <submittedName>
        <fullName evidence="2">Uncharacterized protein</fullName>
    </submittedName>
</protein>
<dbReference type="AlphaFoldDB" id="A0A1G9Z6Y9"/>
<feature type="region of interest" description="Disordered" evidence="1">
    <location>
        <begin position="1"/>
        <end position="34"/>
    </location>
</feature>
<dbReference type="OrthoDB" id="305824at2157"/>
<proteinExistence type="predicted"/>
<dbReference type="STRING" id="996166.SAMN05192554_11857"/>
<evidence type="ECO:0000256" key="1">
    <source>
        <dbReference type="SAM" id="MobiDB-lite"/>
    </source>
</evidence>
<accession>A0A1G9Z6Y9</accession>
<sequence>MLDDLRDRWDTDRTVEPFEHGARPHDPSEPPETVDGQLERIAGIASVVVFYTDAREETGMEVELTELRYSGRFRLQYRNGASVTLPLAQFAGHRAGGSLTVDRELLPDCREREEILALLTS</sequence>
<evidence type="ECO:0000313" key="3">
    <source>
        <dbReference type="Proteomes" id="UP000199370"/>
    </source>
</evidence>
<reference evidence="2 3" key="1">
    <citation type="submission" date="2016-10" db="EMBL/GenBank/DDBJ databases">
        <authorList>
            <person name="de Groot N.N."/>
        </authorList>
    </citation>
    <scope>NUCLEOTIDE SEQUENCE [LARGE SCALE GENOMIC DNA]</scope>
    <source>
        <strain evidence="3">EB21,IBRC-M 10013,KCTC 4048</strain>
    </source>
</reference>
<dbReference type="Proteomes" id="UP000199370">
    <property type="component" value="Unassembled WGS sequence"/>
</dbReference>
<gene>
    <name evidence="2" type="ORF">SAMN05192554_11857</name>
</gene>
<organism evidence="2 3">
    <name type="scientific">Haloarchaeobius iranensis</name>
    <dbReference type="NCBI Taxonomy" id="996166"/>
    <lineage>
        <taxon>Archaea</taxon>
        <taxon>Methanobacteriati</taxon>
        <taxon>Methanobacteriota</taxon>
        <taxon>Stenosarchaea group</taxon>
        <taxon>Halobacteria</taxon>
        <taxon>Halobacteriales</taxon>
        <taxon>Halorubellaceae</taxon>
        <taxon>Haloarchaeobius</taxon>
    </lineage>
</organism>
<dbReference type="RefSeq" id="WP_089735107.1">
    <property type="nucleotide sequence ID" value="NZ_FNIA01000018.1"/>
</dbReference>
<keyword evidence="3" id="KW-1185">Reference proteome</keyword>
<evidence type="ECO:0000313" key="2">
    <source>
        <dbReference type="EMBL" id="SDN17090.1"/>
    </source>
</evidence>
<dbReference type="EMBL" id="FNIA01000018">
    <property type="protein sequence ID" value="SDN17090.1"/>
    <property type="molecule type" value="Genomic_DNA"/>
</dbReference>
<feature type="compositionally biased region" description="Basic and acidic residues" evidence="1">
    <location>
        <begin position="1"/>
        <end position="28"/>
    </location>
</feature>